<reference evidence="2 3" key="1">
    <citation type="journal article" date="2022" name="Allergy">
        <title>Genome assembly and annotation of Periplaneta americana reveal a comprehensive cockroach allergen profile.</title>
        <authorList>
            <person name="Wang L."/>
            <person name="Xiong Q."/>
            <person name="Saelim N."/>
            <person name="Wang L."/>
            <person name="Nong W."/>
            <person name="Wan A.T."/>
            <person name="Shi M."/>
            <person name="Liu X."/>
            <person name="Cao Q."/>
            <person name="Hui J.H.L."/>
            <person name="Sookrung N."/>
            <person name="Leung T.F."/>
            <person name="Tungtrongchitr A."/>
            <person name="Tsui S.K.W."/>
        </authorList>
    </citation>
    <scope>NUCLEOTIDE SEQUENCE [LARGE SCALE GENOMIC DNA]</scope>
    <source>
        <strain evidence="2">PWHHKU_190912</strain>
    </source>
</reference>
<name>A0ABQ8S9A8_PERAM</name>
<dbReference type="InterPro" id="IPR057191">
    <property type="entry name" value="DUF7869"/>
</dbReference>
<dbReference type="PANTHER" id="PTHR34415">
    <property type="entry name" value="INTEGRASE CATALYTIC DOMAIN-CONTAINING PROTEIN"/>
    <property type="match status" value="1"/>
</dbReference>
<keyword evidence="3" id="KW-1185">Reference proteome</keyword>
<feature type="domain" description="DUF7869" evidence="1">
    <location>
        <begin position="173"/>
        <end position="290"/>
    </location>
</feature>
<protein>
    <recommendedName>
        <fullName evidence="1">DUF7869 domain-containing protein</fullName>
    </recommendedName>
</protein>
<sequence length="346" mass="39922">MGQRFRDFIANMKEKEPNIVQIYTDGFKLDKGVGAAFVNTTATEDEPVPKRKRGVVNENTYKHNTIHNARVKGESYVSYSSREVPQKTKPDILTSAELTVHKRRAKKFYTSMQEASKNDDEETVDMQNLPLPNIPVQEIFYLRQLWVNVFSIHDLTTSKSKIYLYHEGEDGPSGQNKNHTVVRFLMNLSDKGQFVSITHNFAVRGHSYSPYDRDFGAIKRLLKKVDRIYTPEEYMEPILKASKTNHFNTHRVTSQHIRSFKTWWSHSYKKLTNSGKTSDRGVPEDQKESFKISTYKQFCYNKNIPGKVIVKPNVDGIIQSTFTLLKIDLAPDLTIQIAYSSEKVRV</sequence>
<proteinExistence type="predicted"/>
<dbReference type="Proteomes" id="UP001148838">
    <property type="component" value="Unassembled WGS sequence"/>
</dbReference>
<evidence type="ECO:0000313" key="2">
    <source>
        <dbReference type="EMBL" id="KAJ4430647.1"/>
    </source>
</evidence>
<gene>
    <name evidence="2" type="ORF">ANN_19237</name>
</gene>
<evidence type="ECO:0000259" key="1">
    <source>
        <dbReference type="Pfam" id="PF25273"/>
    </source>
</evidence>
<comment type="caution">
    <text evidence="2">The sequence shown here is derived from an EMBL/GenBank/DDBJ whole genome shotgun (WGS) entry which is preliminary data.</text>
</comment>
<dbReference type="PANTHER" id="PTHR34415:SF1">
    <property type="entry name" value="INTEGRASE CATALYTIC DOMAIN-CONTAINING PROTEIN"/>
    <property type="match status" value="1"/>
</dbReference>
<accession>A0ABQ8S9A8</accession>
<evidence type="ECO:0000313" key="3">
    <source>
        <dbReference type="Proteomes" id="UP001148838"/>
    </source>
</evidence>
<dbReference type="EMBL" id="JAJSOF020000031">
    <property type="protein sequence ID" value="KAJ4430647.1"/>
    <property type="molecule type" value="Genomic_DNA"/>
</dbReference>
<dbReference type="Pfam" id="PF25273">
    <property type="entry name" value="DUF7869"/>
    <property type="match status" value="1"/>
</dbReference>
<organism evidence="2 3">
    <name type="scientific">Periplaneta americana</name>
    <name type="common">American cockroach</name>
    <name type="synonym">Blatta americana</name>
    <dbReference type="NCBI Taxonomy" id="6978"/>
    <lineage>
        <taxon>Eukaryota</taxon>
        <taxon>Metazoa</taxon>
        <taxon>Ecdysozoa</taxon>
        <taxon>Arthropoda</taxon>
        <taxon>Hexapoda</taxon>
        <taxon>Insecta</taxon>
        <taxon>Pterygota</taxon>
        <taxon>Neoptera</taxon>
        <taxon>Polyneoptera</taxon>
        <taxon>Dictyoptera</taxon>
        <taxon>Blattodea</taxon>
        <taxon>Blattoidea</taxon>
        <taxon>Blattidae</taxon>
        <taxon>Blattinae</taxon>
        <taxon>Periplaneta</taxon>
    </lineage>
</organism>